<dbReference type="EMBL" id="JAYDYW010000004">
    <property type="protein sequence ID" value="MEE1672847.1"/>
    <property type="molecule type" value="Genomic_DNA"/>
</dbReference>
<protein>
    <recommendedName>
        <fullName evidence="3">AP2 domain-containing protein</fullName>
    </recommendedName>
</protein>
<accession>A0ABU7G092</accession>
<name>A0ABU7G092_9ALTE</name>
<sequence>MKGVSFHKRDELWMAHIFIEGKRRHLGCFKKQDEAIAARKAAENECTKQAA</sequence>
<gene>
    <name evidence="1" type="ORF">SNR37_002257</name>
</gene>
<dbReference type="InterPro" id="IPR016177">
    <property type="entry name" value="DNA-bd_dom_sf"/>
</dbReference>
<dbReference type="Gene3D" id="3.30.730.10">
    <property type="entry name" value="AP2/ERF domain"/>
    <property type="match status" value="1"/>
</dbReference>
<evidence type="ECO:0008006" key="3">
    <source>
        <dbReference type="Google" id="ProtNLM"/>
    </source>
</evidence>
<dbReference type="InterPro" id="IPR036955">
    <property type="entry name" value="AP2/ERF_dom_sf"/>
</dbReference>
<evidence type="ECO:0000313" key="2">
    <source>
        <dbReference type="Proteomes" id="UP001310248"/>
    </source>
</evidence>
<comment type="caution">
    <text evidence="1">The sequence shown here is derived from an EMBL/GenBank/DDBJ whole genome shotgun (WGS) entry which is preliminary data.</text>
</comment>
<dbReference type="Proteomes" id="UP001310248">
    <property type="component" value="Unassembled WGS sequence"/>
</dbReference>
<evidence type="ECO:0000313" key="1">
    <source>
        <dbReference type="EMBL" id="MEE1672847.1"/>
    </source>
</evidence>
<keyword evidence="2" id="KW-1185">Reference proteome</keyword>
<organism evidence="1 2">
    <name type="scientific">Agarivorans aestuarii</name>
    <dbReference type="NCBI Taxonomy" id="1563703"/>
    <lineage>
        <taxon>Bacteria</taxon>
        <taxon>Pseudomonadati</taxon>
        <taxon>Pseudomonadota</taxon>
        <taxon>Gammaproteobacteria</taxon>
        <taxon>Alteromonadales</taxon>
        <taxon>Alteromonadaceae</taxon>
        <taxon>Agarivorans</taxon>
    </lineage>
</organism>
<reference evidence="2" key="1">
    <citation type="submission" date="2023-07" db="EMBL/GenBank/DDBJ databases">
        <title>Draft genome sequence of Agarivorans aestuarii strain ZMCS4, a CAZymes producing bacteria isolated from the marine brown algae Clodostephus spongiosus.</title>
        <authorList>
            <person name="Lorente B."/>
            <person name="Cabral C."/>
            <person name="Frias J."/>
            <person name="Faria J."/>
            <person name="Toubarro D."/>
        </authorList>
    </citation>
    <scope>NUCLEOTIDE SEQUENCE [LARGE SCALE GENOMIC DNA]</scope>
    <source>
        <strain evidence="2">ZMCS4</strain>
    </source>
</reference>
<proteinExistence type="predicted"/>
<dbReference type="RefSeq" id="WP_329774267.1">
    <property type="nucleotide sequence ID" value="NZ_JAYDYW010000004.1"/>
</dbReference>
<dbReference type="SUPFAM" id="SSF54171">
    <property type="entry name" value="DNA-binding domain"/>
    <property type="match status" value="1"/>
</dbReference>
<reference evidence="1 2" key="2">
    <citation type="submission" date="2023-12" db="EMBL/GenBank/DDBJ databases">
        <authorList>
            <consortium name="Cladostephus spongiosus"/>
            <person name="Lorente B."/>
            <person name="Cabral C."/>
            <person name="Frias J."/>
            <person name="Faria J."/>
            <person name="Toubarro D."/>
        </authorList>
    </citation>
    <scope>NUCLEOTIDE SEQUENCE [LARGE SCALE GENOMIC DNA]</scope>
    <source>
        <strain evidence="1 2">ZMCS4</strain>
    </source>
</reference>